<keyword evidence="4" id="KW-0560">Oxidoreductase</keyword>
<dbReference type="Proteomes" id="UP001501771">
    <property type="component" value="Unassembled WGS sequence"/>
</dbReference>
<comment type="caution">
    <text evidence="6">The sequence shown here is derived from an EMBL/GenBank/DDBJ whole genome shotgun (WGS) entry which is preliminary data.</text>
</comment>
<keyword evidence="3" id="KW-0274">FAD</keyword>
<evidence type="ECO:0000313" key="6">
    <source>
        <dbReference type="EMBL" id="GAA2153451.1"/>
    </source>
</evidence>
<dbReference type="Gene3D" id="3.30.9.10">
    <property type="entry name" value="D-Amino Acid Oxidase, subunit A, domain 2"/>
    <property type="match status" value="1"/>
</dbReference>
<dbReference type="SUPFAM" id="SSF54373">
    <property type="entry name" value="FAD-linked reductases, C-terminal domain"/>
    <property type="match status" value="1"/>
</dbReference>
<dbReference type="InterPro" id="IPR036188">
    <property type="entry name" value="FAD/NAD-bd_sf"/>
</dbReference>
<protein>
    <submittedName>
        <fullName evidence="6">N-methyl-L-tryptophan oxidase</fullName>
    </submittedName>
</protein>
<dbReference type="PANTHER" id="PTHR10961:SF7">
    <property type="entry name" value="FAD DEPENDENT OXIDOREDUCTASE DOMAIN-CONTAINING PROTEIN"/>
    <property type="match status" value="1"/>
</dbReference>
<dbReference type="InterPro" id="IPR045170">
    <property type="entry name" value="MTOX"/>
</dbReference>
<dbReference type="PANTHER" id="PTHR10961">
    <property type="entry name" value="PEROXISOMAL SARCOSINE OXIDASE"/>
    <property type="match status" value="1"/>
</dbReference>
<evidence type="ECO:0000313" key="7">
    <source>
        <dbReference type="Proteomes" id="UP001501771"/>
    </source>
</evidence>
<proteinExistence type="predicted"/>
<accession>A0ABP5LT47</accession>
<dbReference type="SUPFAM" id="SSF51905">
    <property type="entry name" value="FAD/NAD(P)-binding domain"/>
    <property type="match status" value="1"/>
</dbReference>
<dbReference type="RefSeq" id="WP_344156092.1">
    <property type="nucleotide sequence ID" value="NZ_BAAAQR010000014.1"/>
</dbReference>
<organism evidence="6 7">
    <name type="scientific">Nocardioides koreensis</name>
    <dbReference type="NCBI Taxonomy" id="433651"/>
    <lineage>
        <taxon>Bacteria</taxon>
        <taxon>Bacillati</taxon>
        <taxon>Actinomycetota</taxon>
        <taxon>Actinomycetes</taxon>
        <taxon>Propionibacteriales</taxon>
        <taxon>Nocardioidaceae</taxon>
        <taxon>Nocardioides</taxon>
    </lineage>
</organism>
<gene>
    <name evidence="6" type="primary">solA</name>
    <name evidence="6" type="ORF">GCM10009844_37870</name>
</gene>
<keyword evidence="7" id="KW-1185">Reference proteome</keyword>
<reference evidence="7" key="1">
    <citation type="journal article" date="2019" name="Int. J. Syst. Evol. Microbiol.">
        <title>The Global Catalogue of Microorganisms (GCM) 10K type strain sequencing project: providing services to taxonomists for standard genome sequencing and annotation.</title>
        <authorList>
            <consortium name="The Broad Institute Genomics Platform"/>
            <consortium name="The Broad Institute Genome Sequencing Center for Infectious Disease"/>
            <person name="Wu L."/>
            <person name="Ma J."/>
        </authorList>
    </citation>
    <scope>NUCLEOTIDE SEQUENCE [LARGE SCALE GENOMIC DNA]</scope>
    <source>
        <strain evidence="7">JCM 16022</strain>
    </source>
</reference>
<dbReference type="Pfam" id="PF01266">
    <property type="entry name" value="DAO"/>
    <property type="match status" value="1"/>
</dbReference>
<evidence type="ECO:0000256" key="3">
    <source>
        <dbReference type="ARBA" id="ARBA00022827"/>
    </source>
</evidence>
<feature type="domain" description="FAD dependent oxidoreductase" evidence="5">
    <location>
        <begin position="6"/>
        <end position="361"/>
    </location>
</feature>
<keyword evidence="2" id="KW-0285">Flavoprotein</keyword>
<sequence length="391" mass="42056">MAESCDFVVIGLGALGSAAAHQLARGGHSVVGLERFELGHHRGASHDTSRILRHSYHTPEYVRLTQQAYDDWARLTADSAGLGGGEELVTTVGGLDLFPPDPAIPMADYVDSLTEVGIDFELLGVDGVHERWPQFRLPEGTSGLFQEAAAIVPAGRGTRLMQQLAVRHGAVLRDRSPVTGIRDLGPAGVEVGAGGTAYRCRGVVVCADAWTNDVLAGLGHRVPLTVTLEQATYFAPDRPALFEPGRLPLWIWMDEPSFYGFPCYGEPTVKAAQDCGGPVVDPDRRTDDVDPQLLALLADHVARVLPGAGRPVRSLRCQYTLTPDRDFVIDRVPGHESVVVGLGAAHGFKFAPTFGRLLADLATGERDTVSPTFSLDRPALTDPDHAPRWLV</sequence>
<dbReference type="EMBL" id="BAAAQR010000014">
    <property type="protein sequence ID" value="GAA2153451.1"/>
    <property type="molecule type" value="Genomic_DNA"/>
</dbReference>
<evidence type="ECO:0000259" key="5">
    <source>
        <dbReference type="Pfam" id="PF01266"/>
    </source>
</evidence>
<evidence type="ECO:0000256" key="4">
    <source>
        <dbReference type="ARBA" id="ARBA00023002"/>
    </source>
</evidence>
<evidence type="ECO:0000256" key="1">
    <source>
        <dbReference type="ARBA" id="ARBA00001974"/>
    </source>
</evidence>
<evidence type="ECO:0000256" key="2">
    <source>
        <dbReference type="ARBA" id="ARBA00022630"/>
    </source>
</evidence>
<dbReference type="Gene3D" id="3.50.50.60">
    <property type="entry name" value="FAD/NAD(P)-binding domain"/>
    <property type="match status" value="1"/>
</dbReference>
<comment type="cofactor">
    <cofactor evidence="1">
        <name>FAD</name>
        <dbReference type="ChEBI" id="CHEBI:57692"/>
    </cofactor>
</comment>
<name>A0ABP5LT47_9ACTN</name>
<dbReference type="InterPro" id="IPR006076">
    <property type="entry name" value="FAD-dep_OxRdtase"/>
</dbReference>